<keyword evidence="2" id="KW-1185">Reference proteome</keyword>
<dbReference type="Proteomes" id="UP000006352">
    <property type="component" value="Unassembled WGS sequence"/>
</dbReference>
<dbReference type="InParanoid" id="J4H4Y8"/>
<dbReference type="AlphaFoldDB" id="J4H4Y8"/>
<organism evidence="1 2">
    <name type="scientific">Fibroporia radiculosa</name>
    <dbReference type="NCBI Taxonomy" id="599839"/>
    <lineage>
        <taxon>Eukaryota</taxon>
        <taxon>Fungi</taxon>
        <taxon>Dikarya</taxon>
        <taxon>Basidiomycota</taxon>
        <taxon>Agaricomycotina</taxon>
        <taxon>Agaricomycetes</taxon>
        <taxon>Polyporales</taxon>
        <taxon>Fibroporiaceae</taxon>
        <taxon>Fibroporia</taxon>
    </lineage>
</organism>
<proteinExistence type="predicted"/>
<reference evidence="1 2" key="1">
    <citation type="journal article" date="2012" name="Appl. Environ. Microbiol.">
        <title>Short-read sequencing for genomic analysis of the brown rot fungus Fibroporia radiculosa.</title>
        <authorList>
            <person name="Tang J.D."/>
            <person name="Perkins A.D."/>
            <person name="Sonstegard T.S."/>
            <person name="Schroeder S.G."/>
            <person name="Burgess S.C."/>
            <person name="Diehl S.V."/>
        </authorList>
    </citation>
    <scope>NUCLEOTIDE SEQUENCE [LARGE SCALE GENOMIC DNA]</scope>
    <source>
        <strain evidence="1 2">TFFH 294</strain>
    </source>
</reference>
<accession>J4H4Y8</accession>
<name>J4H4Y8_9APHY</name>
<evidence type="ECO:0000313" key="2">
    <source>
        <dbReference type="Proteomes" id="UP000006352"/>
    </source>
</evidence>
<protein>
    <submittedName>
        <fullName evidence="1">Uncharacterized protein</fullName>
    </submittedName>
</protein>
<dbReference type="EMBL" id="HE797207">
    <property type="protein sequence ID" value="CCM05814.1"/>
    <property type="molecule type" value="Genomic_DNA"/>
</dbReference>
<gene>
    <name evidence="1" type="ORF">FIBRA_08048</name>
</gene>
<sequence>MSTPKSYDGGVVYLPVIYN</sequence>
<dbReference type="HOGENOM" id="CLU_3429976_0_0_1"/>
<evidence type="ECO:0000313" key="1">
    <source>
        <dbReference type="EMBL" id="CCM05814.1"/>
    </source>
</evidence>